<evidence type="ECO:0000256" key="1">
    <source>
        <dbReference type="ARBA" id="ARBA00010088"/>
    </source>
</evidence>
<dbReference type="PANTHER" id="PTHR43248:SF25">
    <property type="entry name" value="AB HYDROLASE-1 DOMAIN-CONTAINING PROTEIN-RELATED"/>
    <property type="match status" value="1"/>
</dbReference>
<evidence type="ECO:0000256" key="2">
    <source>
        <dbReference type="ARBA" id="ARBA00022801"/>
    </source>
</evidence>
<gene>
    <name evidence="6" type="ORF">Vau01_124080</name>
</gene>
<dbReference type="AlphaFoldDB" id="A0A8J3ZIT9"/>
<dbReference type="Gene3D" id="3.40.50.1820">
    <property type="entry name" value="alpha/beta hydrolase"/>
    <property type="match status" value="1"/>
</dbReference>
<dbReference type="EMBL" id="BOPG01000136">
    <property type="protein sequence ID" value="GIJ64892.1"/>
    <property type="molecule type" value="Genomic_DNA"/>
</dbReference>
<accession>A0A8J3ZIT9</accession>
<dbReference type="InterPro" id="IPR000073">
    <property type="entry name" value="AB_hydrolase_1"/>
</dbReference>
<evidence type="ECO:0000256" key="3">
    <source>
        <dbReference type="SAM" id="MobiDB-lite"/>
    </source>
</evidence>
<dbReference type="InterPro" id="IPR051601">
    <property type="entry name" value="Serine_prot/Carboxylest_S33"/>
</dbReference>
<dbReference type="Pfam" id="PF00561">
    <property type="entry name" value="Abhydrolase_1"/>
    <property type="match status" value="1"/>
</dbReference>
<evidence type="ECO:0000313" key="7">
    <source>
        <dbReference type="Proteomes" id="UP000612585"/>
    </source>
</evidence>
<evidence type="ECO:0000313" key="6">
    <source>
        <dbReference type="EMBL" id="GIJ64892.1"/>
    </source>
</evidence>
<proteinExistence type="inferred from homology"/>
<dbReference type="InterPro" id="IPR013595">
    <property type="entry name" value="Pept_S33_TAP-like_C"/>
</dbReference>
<protein>
    <submittedName>
        <fullName evidence="6">Hydrolase</fullName>
    </submittedName>
</protein>
<dbReference type="PANTHER" id="PTHR43248">
    <property type="entry name" value="2-SUCCINYL-6-HYDROXY-2,4-CYCLOHEXADIENE-1-CARBOXYLATE SYNTHASE"/>
    <property type="match status" value="1"/>
</dbReference>
<dbReference type="SUPFAM" id="SSF53474">
    <property type="entry name" value="alpha/beta-Hydrolases"/>
    <property type="match status" value="1"/>
</dbReference>
<feature type="domain" description="AB hydrolase-1" evidence="4">
    <location>
        <begin position="54"/>
        <end position="206"/>
    </location>
</feature>
<comment type="caution">
    <text evidence="6">The sequence shown here is derived from an EMBL/GenBank/DDBJ whole genome shotgun (WGS) entry which is preliminary data.</text>
</comment>
<comment type="similarity">
    <text evidence="1">Belongs to the peptidase S33 family.</text>
</comment>
<feature type="region of interest" description="Disordered" evidence="3">
    <location>
        <begin position="492"/>
        <end position="518"/>
    </location>
</feature>
<name>A0A8J3ZIT9_9ACTN</name>
<dbReference type="InterPro" id="IPR029058">
    <property type="entry name" value="AB_hydrolase_fold"/>
</dbReference>
<keyword evidence="2 6" id="KW-0378">Hydrolase</keyword>
<dbReference type="Proteomes" id="UP000612585">
    <property type="component" value="Unassembled WGS sequence"/>
</dbReference>
<organism evidence="6 7">
    <name type="scientific">Virgisporangium aurantiacum</name>
    <dbReference type="NCBI Taxonomy" id="175570"/>
    <lineage>
        <taxon>Bacteria</taxon>
        <taxon>Bacillati</taxon>
        <taxon>Actinomycetota</taxon>
        <taxon>Actinomycetes</taxon>
        <taxon>Micromonosporales</taxon>
        <taxon>Micromonosporaceae</taxon>
        <taxon>Virgisporangium</taxon>
    </lineage>
</organism>
<reference evidence="6" key="1">
    <citation type="submission" date="2021-01" db="EMBL/GenBank/DDBJ databases">
        <title>Whole genome shotgun sequence of Virgisporangium aurantiacum NBRC 16421.</title>
        <authorList>
            <person name="Komaki H."/>
            <person name="Tamura T."/>
        </authorList>
    </citation>
    <scope>NUCLEOTIDE SEQUENCE</scope>
    <source>
        <strain evidence="6">NBRC 16421</strain>
    </source>
</reference>
<dbReference type="GO" id="GO:0016787">
    <property type="term" value="F:hydrolase activity"/>
    <property type="evidence" value="ECO:0007669"/>
    <property type="project" value="UniProtKB-KW"/>
</dbReference>
<sequence>MPRIAWQPCGDVAPGYECATVPVPLDYDRPRGPKIPLALTRRPASDPARRIGSLFLNPGGPGGSGVGFVWAAGDILYSDEVRARFDLIGFDPRGVARSAPLQCFDTTDDAVATLPPFAFPYTPQEERIWIRSMEAYSAACDDRAGPVIDHMSTANVARDLDLLRRAVGDEKMTFAGYSYGSYIGSTYANMFPDRVRAVIIDGVIDPVSYATGRGNEAKYLPIDARLVSEQGAYETLQEFLRLCDAGGDTCAFSGGNPKQRYDALAQRLLADPAELPDGEGGTFTYGYADLVNDSLGAMYDSGSWPDFADLLQFLDTLTDPTAAAAAVTALRNRLAPPPFPVEPAYDQVLEGFAGVWCLDGDNPDNVGAWVAAARNADRRYPYFGRAWNWGSAICASWPARDRDRYAGPFNRRTANDVLVIGNRYDPATRYQDAVSTARMLPRSTLITLEGWGHTSLLLSACVDAHVNTYLLTGRAPARDVTCRPDAVPFAGPAAANRSAQPSPRNQLLPPLTAGRPSR</sequence>
<feature type="domain" description="Peptidase S33 tripeptidyl aminopeptidase-like C-terminal" evidence="5">
    <location>
        <begin position="380"/>
        <end position="482"/>
    </location>
</feature>
<evidence type="ECO:0000259" key="5">
    <source>
        <dbReference type="Pfam" id="PF08386"/>
    </source>
</evidence>
<dbReference type="Pfam" id="PF08386">
    <property type="entry name" value="Abhydrolase_4"/>
    <property type="match status" value="1"/>
</dbReference>
<keyword evidence="7" id="KW-1185">Reference proteome</keyword>
<evidence type="ECO:0000259" key="4">
    <source>
        <dbReference type="Pfam" id="PF00561"/>
    </source>
</evidence>